<dbReference type="AlphaFoldDB" id="A0A1Y1ZPK4"/>
<dbReference type="EMBL" id="MCFA01000053">
    <property type="protein sequence ID" value="ORY12183.1"/>
    <property type="molecule type" value="Genomic_DNA"/>
</dbReference>
<evidence type="ECO:0000313" key="3">
    <source>
        <dbReference type="Proteomes" id="UP000193144"/>
    </source>
</evidence>
<sequence>MGMCSGGLIGKNEALPSPEASLGRRSFDLLRAWKANQRAQRRQREGNSAWPRSHRTRPREGALSRCGCLSRTRLCAGERCSRVVETDQSERGLVPRFSLTGVGCTCTAQLAPRRGKALHPATTGLFVLRDSLPGLDSLTPNSASALPCLLILSRSRPFIARSALGVLVPSFPSTSLAHTGHQAFTECCWQIGPGGSVKVTVGQTRAPDDRILSSLWHL</sequence>
<protein>
    <submittedName>
        <fullName evidence="2">Uncharacterized protein</fullName>
    </submittedName>
</protein>
<evidence type="ECO:0000313" key="2">
    <source>
        <dbReference type="EMBL" id="ORY12183.1"/>
    </source>
</evidence>
<dbReference type="Proteomes" id="UP000193144">
    <property type="component" value="Unassembled WGS sequence"/>
</dbReference>
<gene>
    <name evidence="2" type="ORF">BCR34DRAFT_304792</name>
</gene>
<comment type="caution">
    <text evidence="2">The sequence shown here is derived from an EMBL/GenBank/DDBJ whole genome shotgun (WGS) entry which is preliminary data.</text>
</comment>
<name>A0A1Y1ZPK4_9PLEO</name>
<evidence type="ECO:0000256" key="1">
    <source>
        <dbReference type="SAM" id="MobiDB-lite"/>
    </source>
</evidence>
<reference evidence="2 3" key="1">
    <citation type="submission" date="2016-07" db="EMBL/GenBank/DDBJ databases">
        <title>Pervasive Adenine N6-methylation of Active Genes in Fungi.</title>
        <authorList>
            <consortium name="DOE Joint Genome Institute"/>
            <person name="Mondo S.J."/>
            <person name="Dannebaum R.O."/>
            <person name="Kuo R.C."/>
            <person name="Labutti K."/>
            <person name="Haridas S."/>
            <person name="Kuo A."/>
            <person name="Salamov A."/>
            <person name="Ahrendt S.R."/>
            <person name="Lipzen A."/>
            <person name="Sullivan W."/>
            <person name="Andreopoulos W.B."/>
            <person name="Clum A."/>
            <person name="Lindquist E."/>
            <person name="Daum C."/>
            <person name="Ramamoorthy G.K."/>
            <person name="Gryganskyi A."/>
            <person name="Culley D."/>
            <person name="Magnuson J.K."/>
            <person name="James T.Y."/>
            <person name="O'Malley M.A."/>
            <person name="Stajich J.E."/>
            <person name="Spatafora J.W."/>
            <person name="Visel A."/>
            <person name="Grigoriev I.V."/>
        </authorList>
    </citation>
    <scope>NUCLEOTIDE SEQUENCE [LARGE SCALE GENOMIC DNA]</scope>
    <source>
        <strain evidence="2 3">CBS 115471</strain>
    </source>
</reference>
<proteinExistence type="predicted"/>
<feature type="region of interest" description="Disordered" evidence="1">
    <location>
        <begin position="38"/>
        <end position="59"/>
    </location>
</feature>
<accession>A0A1Y1ZPK4</accession>
<organism evidence="2 3">
    <name type="scientific">Clohesyomyces aquaticus</name>
    <dbReference type="NCBI Taxonomy" id="1231657"/>
    <lineage>
        <taxon>Eukaryota</taxon>
        <taxon>Fungi</taxon>
        <taxon>Dikarya</taxon>
        <taxon>Ascomycota</taxon>
        <taxon>Pezizomycotina</taxon>
        <taxon>Dothideomycetes</taxon>
        <taxon>Pleosporomycetidae</taxon>
        <taxon>Pleosporales</taxon>
        <taxon>Lindgomycetaceae</taxon>
        <taxon>Clohesyomyces</taxon>
    </lineage>
</organism>
<keyword evidence="3" id="KW-1185">Reference proteome</keyword>